<dbReference type="InterPro" id="IPR025751">
    <property type="entry name" value="RsbRD_N_dom"/>
</dbReference>
<dbReference type="InterPro" id="IPR042070">
    <property type="entry name" value="PucR_C-HTH_sf"/>
</dbReference>
<dbReference type="InterPro" id="IPR025736">
    <property type="entry name" value="PucR_C-HTH_dom"/>
</dbReference>
<reference evidence="6 7" key="1">
    <citation type="submission" date="2024-06" db="EMBL/GenBank/DDBJ databases">
        <authorList>
            <person name="Lee S.D."/>
        </authorList>
    </citation>
    <scope>NUCLEOTIDE SEQUENCE [LARGE SCALE GENOMIC DNA]</scope>
    <source>
        <strain evidence="6 7">N1-10</strain>
    </source>
</reference>
<proteinExistence type="inferred from homology"/>
<dbReference type="Pfam" id="PF17853">
    <property type="entry name" value="GGDEF_2"/>
    <property type="match status" value="1"/>
</dbReference>
<dbReference type="PANTHER" id="PTHR33744:SF1">
    <property type="entry name" value="DNA-BINDING TRANSCRIPTIONAL ACTIVATOR ADER"/>
    <property type="match status" value="1"/>
</dbReference>
<accession>A0ABV6XPI6</accession>
<sequence>MNGSDDGLDAARGWPRSLRPTRAGAGLGPASGAAVLAEATAAVGPGAVAWAVEVGHDMATAVIAAVPELGGGEGPFETLRMGTESVALRALVTLVADGATSPLTDEALLGDRDFVRRGVPLDKVLRGIHLGHAAMARAFMAACEATVAEADRSAQMKRVSETLFEFIDGFSSGMAEEYLAERDRWVTSSAAAREETVRSILEESPVDIGTASRTLDYDLRREHLALTAWCHPATGAEASELQRAAVEFLRARRCVTTLVVPIGRTGLWAWGARTAQGNTAANPAASPAEDPVADAAADPEGHPSVQMACGSPASGLDGFRRSHEEAVLAERTARLSSRPRSGVTHYRDVELASLLTGDLDRARRFVQRELGPLADDTPHAEELRETLRHYLQAERSLLKAAARMHVARNTVTYRVKRAEQLLGHGVADRHLEVQAALTVAHVVGSAVLREEPATPRRR</sequence>
<gene>
    <name evidence="6" type="ORF">ABUW04_18070</name>
</gene>
<evidence type="ECO:0000313" key="7">
    <source>
        <dbReference type="Proteomes" id="UP001592581"/>
    </source>
</evidence>
<evidence type="ECO:0000259" key="3">
    <source>
        <dbReference type="Pfam" id="PF13556"/>
    </source>
</evidence>
<dbReference type="PANTHER" id="PTHR33744">
    <property type="entry name" value="CARBOHYDRATE DIACID REGULATOR"/>
    <property type="match status" value="1"/>
</dbReference>
<dbReference type="Pfam" id="PF14361">
    <property type="entry name" value="RsbRD_N"/>
    <property type="match status" value="1"/>
</dbReference>
<organism evidence="6 7">
    <name type="scientific">Streptacidiphilus jeojiensis</name>
    <dbReference type="NCBI Taxonomy" id="3229225"/>
    <lineage>
        <taxon>Bacteria</taxon>
        <taxon>Bacillati</taxon>
        <taxon>Actinomycetota</taxon>
        <taxon>Actinomycetes</taxon>
        <taxon>Kitasatosporales</taxon>
        <taxon>Streptomycetaceae</taxon>
        <taxon>Streptacidiphilus</taxon>
    </lineage>
</organism>
<evidence type="ECO:0000259" key="4">
    <source>
        <dbReference type="Pfam" id="PF14361"/>
    </source>
</evidence>
<evidence type="ECO:0000256" key="1">
    <source>
        <dbReference type="ARBA" id="ARBA00006754"/>
    </source>
</evidence>
<dbReference type="Pfam" id="PF13556">
    <property type="entry name" value="HTH_30"/>
    <property type="match status" value="1"/>
</dbReference>
<dbReference type="InterPro" id="IPR051448">
    <property type="entry name" value="CdaR-like_regulators"/>
</dbReference>
<dbReference type="InterPro" id="IPR041522">
    <property type="entry name" value="CdaR_GGDEF"/>
</dbReference>
<feature type="domain" description="PucR C-terminal helix-turn-helix" evidence="3">
    <location>
        <begin position="383"/>
        <end position="438"/>
    </location>
</feature>
<evidence type="ECO:0000259" key="5">
    <source>
        <dbReference type="Pfam" id="PF17853"/>
    </source>
</evidence>
<comment type="similarity">
    <text evidence="1">Belongs to the CdaR family.</text>
</comment>
<protein>
    <submittedName>
        <fullName evidence="6">Helix-turn-helix domain-containing protein</fullName>
    </submittedName>
</protein>
<dbReference type="EMBL" id="JBEUKS010000006">
    <property type="protein sequence ID" value="MFC1440163.1"/>
    <property type="molecule type" value="Genomic_DNA"/>
</dbReference>
<evidence type="ECO:0000313" key="6">
    <source>
        <dbReference type="EMBL" id="MFC1440163.1"/>
    </source>
</evidence>
<feature type="compositionally biased region" description="Low complexity" evidence="2">
    <location>
        <begin position="283"/>
        <end position="298"/>
    </location>
</feature>
<dbReference type="Gene3D" id="1.10.10.2840">
    <property type="entry name" value="PucR C-terminal helix-turn-helix domain"/>
    <property type="match status" value="1"/>
</dbReference>
<dbReference type="Proteomes" id="UP001592581">
    <property type="component" value="Unassembled WGS sequence"/>
</dbReference>
<evidence type="ECO:0000256" key="2">
    <source>
        <dbReference type="SAM" id="MobiDB-lite"/>
    </source>
</evidence>
<name>A0ABV6XPI6_9ACTN</name>
<feature type="region of interest" description="Disordered" evidence="2">
    <location>
        <begin position="1"/>
        <end position="23"/>
    </location>
</feature>
<dbReference type="RefSeq" id="WP_380565721.1">
    <property type="nucleotide sequence ID" value="NZ_JBEUKS010000006.1"/>
</dbReference>
<feature type="domain" description="RsbT co-antagonist protein RsbRD N-terminal" evidence="4">
    <location>
        <begin position="56"/>
        <end position="193"/>
    </location>
</feature>
<keyword evidence="7" id="KW-1185">Reference proteome</keyword>
<comment type="caution">
    <text evidence="6">The sequence shown here is derived from an EMBL/GenBank/DDBJ whole genome shotgun (WGS) entry which is preliminary data.</text>
</comment>
<feature type="region of interest" description="Disordered" evidence="2">
    <location>
        <begin position="278"/>
        <end position="304"/>
    </location>
</feature>
<feature type="domain" description="CdaR GGDEF-like" evidence="5">
    <location>
        <begin position="204"/>
        <end position="331"/>
    </location>
</feature>